<dbReference type="STRING" id="1882483.A0A317XKV8"/>
<protein>
    <submittedName>
        <fullName evidence="3">Uncharacterized protein</fullName>
    </submittedName>
</protein>
<sequence length="791" mass="82771">MSFLKKVQNNVAHTSKLPALGNQDLRSLQDVITSEKGFIQSNSRSATDFKKNAEALKTWAADQGDDLNDVCGKLSLLYDHYAASQNRLNSHLSTVRLHFKSVRTREEAFADLKARKRSLGSDIEKVEKKLAKMGPENKELMKVTAQLKDMRNEMENLRIEVMNEEAAIGDFKRRTVKEALGIKSGALLEMAEKLTILSEISKLMLEELPLQPTQPGMPRHEYFAYAKTESLLQEATRCIADVGFHPAGSSSGIPRFGDMTLADTTGNGSQDLSHRYGGGGADVLDRDVYHDFPSHTDANDVRADAGYSPPVNQGLSSEDVVRTPIYAAHASRSQWAQEATGAQGSLPADPVTNEWAQSSRNGDSPSAAAAAALAATAGADLNAVPGHNGDNSQRGGADGGFMMQNSASHAGSAGQGPYLGSNRNSADYQSAQGGHTSGLPVPPTLTVADPNNAAASTEGHNSDAYDGYAASSNNHQGQNAQQQASQQPTGAAAAAAVSAQSQGTAAGSTLGAPTLPPLRTATPLNDPVALAAANGNHGATASPVAAVSSPTTYANTATDDSAYFQSIGSTRAMQEAVRRPTSPSQNANRMSSYGNLGAPIGGVPAGPGGEGKKVTAAAFRRGFVRNPSSQANMTMPASGSGSGSGYDENLGSNPLPVPPSNLNPHAGLSTPVPPGGYLGTTPETESSVQPLHIQKRLSNSHNQPPQPQGGALGAAAAAGTPANMQGRRYSNDLNVSGTDHPAPPYLPDQNQTPIQNPHQYHQPPQHPGFQRQQSAQYAEYAAPPPPGYGYN</sequence>
<feature type="compositionally biased region" description="Low complexity" evidence="2">
    <location>
        <begin position="753"/>
        <end position="781"/>
    </location>
</feature>
<dbReference type="GO" id="GO:0070941">
    <property type="term" value="P:eisosome assembly"/>
    <property type="evidence" value="ECO:0007669"/>
    <property type="project" value="TreeGrafter"/>
</dbReference>
<feature type="compositionally biased region" description="Low complexity" evidence="2">
    <location>
        <begin position="713"/>
        <end position="722"/>
    </location>
</feature>
<feature type="compositionally biased region" description="Polar residues" evidence="2">
    <location>
        <begin position="354"/>
        <end position="364"/>
    </location>
</feature>
<proteinExistence type="predicted"/>
<dbReference type="OrthoDB" id="5599269at2759"/>
<dbReference type="GO" id="GO:0036286">
    <property type="term" value="C:eisosome filament"/>
    <property type="evidence" value="ECO:0007669"/>
    <property type="project" value="TreeGrafter"/>
</dbReference>
<feature type="compositionally biased region" description="Low complexity" evidence="2">
    <location>
        <begin position="367"/>
        <end position="383"/>
    </location>
</feature>
<dbReference type="Pfam" id="PF13805">
    <property type="entry name" value="Pil1"/>
    <property type="match status" value="1"/>
</dbReference>
<evidence type="ECO:0000256" key="2">
    <source>
        <dbReference type="SAM" id="MobiDB-lite"/>
    </source>
</evidence>
<evidence type="ECO:0000256" key="1">
    <source>
        <dbReference type="SAM" id="Coils"/>
    </source>
</evidence>
<dbReference type="Proteomes" id="UP000246740">
    <property type="component" value="Unassembled WGS sequence"/>
</dbReference>
<name>A0A317XKV8_9BASI</name>
<dbReference type="AlphaFoldDB" id="A0A317XKV8"/>
<feature type="compositionally biased region" description="Polar residues" evidence="2">
    <location>
        <begin position="626"/>
        <end position="639"/>
    </location>
</feature>
<keyword evidence="4" id="KW-1185">Reference proteome</keyword>
<dbReference type="GO" id="GO:0006897">
    <property type="term" value="P:endocytosis"/>
    <property type="evidence" value="ECO:0007669"/>
    <property type="project" value="TreeGrafter"/>
</dbReference>
<gene>
    <name evidence="3" type="ORF">BCV70DRAFT_43370</name>
</gene>
<feature type="region of interest" description="Disordered" evidence="2">
    <location>
        <begin position="295"/>
        <end position="318"/>
    </location>
</feature>
<feature type="compositionally biased region" description="Pro residues" evidence="2">
    <location>
        <begin position="782"/>
        <end position="791"/>
    </location>
</feature>
<feature type="coiled-coil region" evidence="1">
    <location>
        <begin position="109"/>
        <end position="174"/>
    </location>
</feature>
<dbReference type="Gene3D" id="1.20.1270.60">
    <property type="entry name" value="Arfaptin homology (AH) domain/BAR domain"/>
    <property type="match status" value="1"/>
</dbReference>
<dbReference type="InterPro" id="IPR028245">
    <property type="entry name" value="PIL1/LSP1"/>
</dbReference>
<keyword evidence="1" id="KW-0175">Coiled coil</keyword>
<feature type="region of interest" description="Disordered" evidence="2">
    <location>
        <begin position="625"/>
        <end position="791"/>
    </location>
</feature>
<dbReference type="InterPro" id="IPR027267">
    <property type="entry name" value="AH/BAR_dom_sf"/>
</dbReference>
<feature type="compositionally biased region" description="Polar residues" evidence="2">
    <location>
        <begin position="421"/>
        <end position="434"/>
    </location>
</feature>
<dbReference type="InParanoid" id="A0A317XKV8"/>
<evidence type="ECO:0000313" key="3">
    <source>
        <dbReference type="EMBL" id="PWY97940.1"/>
    </source>
</evidence>
<feature type="compositionally biased region" description="Low complexity" evidence="2">
    <location>
        <begin position="469"/>
        <end position="497"/>
    </location>
</feature>
<dbReference type="PANTHER" id="PTHR31962:SF6">
    <property type="entry name" value="EISOSOME COMPONENT PIL1-DOMAIN-CONTAINING PROTEIN"/>
    <property type="match status" value="1"/>
</dbReference>
<dbReference type="GO" id="GO:0008289">
    <property type="term" value="F:lipid binding"/>
    <property type="evidence" value="ECO:0007669"/>
    <property type="project" value="TreeGrafter"/>
</dbReference>
<feature type="region of interest" description="Disordered" evidence="2">
    <location>
        <begin position="336"/>
        <end position="497"/>
    </location>
</feature>
<organism evidence="3 4">
    <name type="scientific">Testicularia cyperi</name>
    <dbReference type="NCBI Taxonomy" id="1882483"/>
    <lineage>
        <taxon>Eukaryota</taxon>
        <taxon>Fungi</taxon>
        <taxon>Dikarya</taxon>
        <taxon>Basidiomycota</taxon>
        <taxon>Ustilaginomycotina</taxon>
        <taxon>Ustilaginomycetes</taxon>
        <taxon>Ustilaginales</taxon>
        <taxon>Anthracoideaceae</taxon>
        <taxon>Testicularia</taxon>
    </lineage>
</organism>
<dbReference type="PANTHER" id="PTHR31962">
    <property type="entry name" value="SPHINGOLIPID LONG CHAIN BASE-RESPONSIVE PROTEIN PIL1"/>
    <property type="match status" value="1"/>
</dbReference>
<evidence type="ECO:0000313" key="4">
    <source>
        <dbReference type="Proteomes" id="UP000246740"/>
    </source>
</evidence>
<reference evidence="3 4" key="1">
    <citation type="journal article" date="2018" name="Mol. Biol. Evol.">
        <title>Broad Genomic Sampling Reveals a Smut Pathogenic Ancestry of the Fungal Clade Ustilaginomycotina.</title>
        <authorList>
            <person name="Kijpornyongpan T."/>
            <person name="Mondo S.J."/>
            <person name="Barry K."/>
            <person name="Sandor L."/>
            <person name="Lee J."/>
            <person name="Lipzen A."/>
            <person name="Pangilinan J."/>
            <person name="LaButti K."/>
            <person name="Hainaut M."/>
            <person name="Henrissat B."/>
            <person name="Grigoriev I.V."/>
            <person name="Spatafora J.W."/>
            <person name="Aime M.C."/>
        </authorList>
    </citation>
    <scope>NUCLEOTIDE SEQUENCE [LARGE SCALE GENOMIC DNA]</scope>
    <source>
        <strain evidence="3 4">MCA 3645</strain>
    </source>
</reference>
<dbReference type="EMBL" id="KZ819201">
    <property type="protein sequence ID" value="PWY97940.1"/>
    <property type="molecule type" value="Genomic_DNA"/>
</dbReference>
<dbReference type="GO" id="GO:0005886">
    <property type="term" value="C:plasma membrane"/>
    <property type="evidence" value="ECO:0007669"/>
    <property type="project" value="TreeGrafter"/>
</dbReference>
<accession>A0A317XKV8</accession>